<evidence type="ECO:0000313" key="4">
    <source>
        <dbReference type="Proteomes" id="UP000824890"/>
    </source>
</evidence>
<evidence type="ECO:0000313" key="3">
    <source>
        <dbReference type="EMBL" id="KAH0934558.1"/>
    </source>
</evidence>
<keyword evidence="2" id="KW-0812">Transmembrane</keyword>
<organism evidence="3 4">
    <name type="scientific">Brassica napus</name>
    <name type="common">Rape</name>
    <dbReference type="NCBI Taxonomy" id="3708"/>
    <lineage>
        <taxon>Eukaryota</taxon>
        <taxon>Viridiplantae</taxon>
        <taxon>Streptophyta</taxon>
        <taxon>Embryophyta</taxon>
        <taxon>Tracheophyta</taxon>
        <taxon>Spermatophyta</taxon>
        <taxon>Magnoliopsida</taxon>
        <taxon>eudicotyledons</taxon>
        <taxon>Gunneridae</taxon>
        <taxon>Pentapetalae</taxon>
        <taxon>rosids</taxon>
        <taxon>malvids</taxon>
        <taxon>Brassicales</taxon>
        <taxon>Brassicaceae</taxon>
        <taxon>Brassiceae</taxon>
        <taxon>Brassica</taxon>
    </lineage>
</organism>
<dbReference type="Proteomes" id="UP000824890">
    <property type="component" value="Unassembled WGS sequence"/>
</dbReference>
<feature type="transmembrane region" description="Helical" evidence="2">
    <location>
        <begin position="170"/>
        <end position="191"/>
    </location>
</feature>
<feature type="transmembrane region" description="Helical" evidence="2">
    <location>
        <begin position="140"/>
        <end position="163"/>
    </location>
</feature>
<feature type="transmembrane region" description="Helical" evidence="2">
    <location>
        <begin position="341"/>
        <end position="363"/>
    </location>
</feature>
<feature type="transmembrane region" description="Helical" evidence="2">
    <location>
        <begin position="98"/>
        <end position="120"/>
    </location>
</feature>
<evidence type="ECO:0000256" key="1">
    <source>
        <dbReference type="SAM" id="MobiDB-lite"/>
    </source>
</evidence>
<comment type="caution">
    <text evidence="3">The sequence shown here is derived from an EMBL/GenBank/DDBJ whole genome shotgun (WGS) entry which is preliminary data.</text>
</comment>
<keyword evidence="2" id="KW-0472">Membrane</keyword>
<feature type="region of interest" description="Disordered" evidence="1">
    <location>
        <begin position="1"/>
        <end position="37"/>
    </location>
</feature>
<feature type="transmembrane region" description="Helical" evidence="2">
    <location>
        <begin position="203"/>
        <end position="223"/>
    </location>
</feature>
<accession>A0ABQ8DYX8</accession>
<name>A0ABQ8DYX8_BRANA</name>
<keyword evidence="2" id="KW-1133">Transmembrane helix</keyword>
<protein>
    <submittedName>
        <fullName evidence="3">Uncharacterized protein</fullName>
    </submittedName>
</protein>
<keyword evidence="4" id="KW-1185">Reference proteome</keyword>
<feature type="compositionally biased region" description="Polar residues" evidence="1">
    <location>
        <begin position="7"/>
        <end position="17"/>
    </location>
</feature>
<gene>
    <name evidence="3" type="ORF">HID58_011675</name>
</gene>
<feature type="non-terminal residue" evidence="3">
    <location>
        <position position="1"/>
    </location>
</feature>
<dbReference type="EMBL" id="JAGKQM010000003">
    <property type="protein sequence ID" value="KAH0934558.1"/>
    <property type="molecule type" value="Genomic_DNA"/>
</dbReference>
<reference evidence="3 4" key="1">
    <citation type="submission" date="2021-05" db="EMBL/GenBank/DDBJ databases">
        <title>Genome Assembly of Synthetic Allotetraploid Brassica napus Reveals Homoeologous Exchanges between Subgenomes.</title>
        <authorList>
            <person name="Davis J.T."/>
        </authorList>
    </citation>
    <scope>NUCLEOTIDE SEQUENCE [LARGE SCALE GENOMIC DNA]</scope>
    <source>
        <strain evidence="4">cv. Da-Ae</strain>
        <tissue evidence="3">Seedling</tissue>
    </source>
</reference>
<sequence length="376" mass="40545">GLPPLAFSSSAMDSGQLTEPDPPEPPDPPSSPVRTSNRSFSPVKALILCKSHIINGVSFLDRSVFSKRFSISSFHLLLLSSASESFMSPDLNMKFSQISVYSASGVLWLSISSLILVLRSSSTSVPVAGLLVPGLGSSNGFITAECSLFLWVSLSPVAVTVCFTSQLVNLVVASCTGCSALITTSCFIHLPTIQVVSLRFSNLFTGVVLIVLECCPGLSLVLVRPFTALDGVMSDISIPWVLFVDIYCSLSSSMECVPPSNFIIYFNKTFKIRDTSDIEVLIKGSSKWCSIAYVCSHFKDCQLCTCCCFNLRNYITECGLLSLCSLVVETRGPLHAISCLSVLYASILLCFIVIVVCLARMALLSCFVNTFSLNGE</sequence>
<evidence type="ECO:0000256" key="2">
    <source>
        <dbReference type="SAM" id="Phobius"/>
    </source>
</evidence>
<proteinExistence type="predicted"/>